<evidence type="ECO:0000256" key="2">
    <source>
        <dbReference type="ARBA" id="ARBA00001946"/>
    </source>
</evidence>
<protein>
    <recommendedName>
        <fullName evidence="5">phosphomannomutase</fullName>
        <ecNumber evidence="5">5.4.2.8</ecNumber>
    </recommendedName>
</protein>
<keyword evidence="9" id="KW-0413">Isomerase</keyword>
<dbReference type="EMBL" id="JBHSGG010000011">
    <property type="protein sequence ID" value="MFC4727392.1"/>
    <property type="molecule type" value="Genomic_DNA"/>
</dbReference>
<dbReference type="Gene3D" id="3.40.120.10">
    <property type="entry name" value="Alpha-D-Glucose-1,6-Bisphosphate, subunit A, domain 3"/>
    <property type="match status" value="3"/>
</dbReference>
<dbReference type="PANTHER" id="PTHR43771:SF2">
    <property type="entry name" value="PHOSPHOMANNOMUTASE_PHOSPHOGLUCOMUTASE"/>
    <property type="match status" value="1"/>
</dbReference>
<evidence type="ECO:0000259" key="12">
    <source>
        <dbReference type="Pfam" id="PF02879"/>
    </source>
</evidence>
<feature type="domain" description="Alpha-D-phosphohexomutase alpha/beta/alpha" evidence="12">
    <location>
        <begin position="447"/>
        <end position="544"/>
    </location>
</feature>
<evidence type="ECO:0000259" key="13">
    <source>
        <dbReference type="Pfam" id="PF02880"/>
    </source>
</evidence>
<comment type="pathway">
    <text evidence="3">Nucleotide-sugar biosynthesis; GDP-alpha-D-mannose biosynthesis; alpha-D-mannose 1-phosphate from D-fructose 6-phosphate: step 2/2.</text>
</comment>
<name>A0ABV9NGB0_9GAMM</name>
<dbReference type="Pfam" id="PF02879">
    <property type="entry name" value="PGM_PMM_II"/>
    <property type="match status" value="1"/>
</dbReference>
<dbReference type="EC" id="5.4.2.8" evidence="5"/>
<comment type="cofactor">
    <cofactor evidence="2">
        <name>Mg(2+)</name>
        <dbReference type="ChEBI" id="CHEBI:18420"/>
    </cofactor>
</comment>
<keyword evidence="6" id="KW-0597">Phosphoprotein</keyword>
<dbReference type="PANTHER" id="PTHR43771">
    <property type="entry name" value="PHOSPHOMANNOMUTASE"/>
    <property type="match status" value="1"/>
</dbReference>
<dbReference type="InterPro" id="IPR005844">
    <property type="entry name" value="A-D-PHexomutase_a/b/a-I"/>
</dbReference>
<evidence type="ECO:0000256" key="1">
    <source>
        <dbReference type="ARBA" id="ARBA00000586"/>
    </source>
</evidence>
<dbReference type="InterPro" id="IPR005841">
    <property type="entry name" value="Alpha-D-phosphohexomutase_SF"/>
</dbReference>
<dbReference type="InterPro" id="IPR016055">
    <property type="entry name" value="A-D-PHexomutase_a/b/a-I/II/III"/>
</dbReference>
<evidence type="ECO:0000256" key="3">
    <source>
        <dbReference type="ARBA" id="ARBA00004699"/>
    </source>
</evidence>
<evidence type="ECO:0000256" key="4">
    <source>
        <dbReference type="ARBA" id="ARBA00010231"/>
    </source>
</evidence>
<dbReference type="InterPro" id="IPR005843">
    <property type="entry name" value="A-D-PHexomutase_C"/>
</dbReference>
<dbReference type="InterPro" id="IPR005846">
    <property type="entry name" value="A-D-PHexomutase_a/b/a-III"/>
</dbReference>
<gene>
    <name evidence="14" type="ORF">ACFO3Q_04310</name>
</gene>
<reference evidence="15" key="1">
    <citation type="journal article" date="2019" name="Int. J. Syst. Evol. Microbiol.">
        <title>The Global Catalogue of Microorganisms (GCM) 10K type strain sequencing project: providing services to taxonomists for standard genome sequencing and annotation.</title>
        <authorList>
            <consortium name="The Broad Institute Genomics Platform"/>
            <consortium name="The Broad Institute Genome Sequencing Center for Infectious Disease"/>
            <person name="Wu L."/>
            <person name="Ma J."/>
        </authorList>
    </citation>
    <scope>NUCLEOTIDE SEQUENCE [LARGE SCALE GENOMIC DNA]</scope>
    <source>
        <strain evidence="15">CGMCC 1.13574</strain>
    </source>
</reference>
<dbReference type="Proteomes" id="UP001595892">
    <property type="component" value="Unassembled WGS sequence"/>
</dbReference>
<evidence type="ECO:0000256" key="5">
    <source>
        <dbReference type="ARBA" id="ARBA00012730"/>
    </source>
</evidence>
<comment type="caution">
    <text evidence="14">The sequence shown here is derived from an EMBL/GenBank/DDBJ whole genome shotgun (WGS) entry which is preliminary data.</text>
</comment>
<dbReference type="Pfam" id="PF02880">
    <property type="entry name" value="PGM_PMM_III"/>
    <property type="match status" value="1"/>
</dbReference>
<comment type="catalytic activity">
    <reaction evidence="1">
        <text>alpha-D-mannose 1-phosphate = D-mannose 6-phosphate</text>
        <dbReference type="Rhea" id="RHEA:11140"/>
        <dbReference type="ChEBI" id="CHEBI:58409"/>
        <dbReference type="ChEBI" id="CHEBI:58735"/>
        <dbReference type="EC" id="5.4.2.8"/>
    </reaction>
</comment>
<evidence type="ECO:0000259" key="11">
    <source>
        <dbReference type="Pfam" id="PF02878"/>
    </source>
</evidence>
<dbReference type="SUPFAM" id="SSF55957">
    <property type="entry name" value="Phosphoglucomutase, C-terminal domain"/>
    <property type="match status" value="1"/>
</dbReference>
<evidence type="ECO:0000256" key="9">
    <source>
        <dbReference type="ARBA" id="ARBA00023235"/>
    </source>
</evidence>
<feature type="domain" description="Alpha-D-phosphohexomutase alpha/beta/alpha" evidence="11">
    <location>
        <begin position="300"/>
        <end position="427"/>
    </location>
</feature>
<dbReference type="InterPro" id="IPR005845">
    <property type="entry name" value="A-D-PHexomutase_a/b/a-II"/>
</dbReference>
<evidence type="ECO:0000313" key="15">
    <source>
        <dbReference type="Proteomes" id="UP001595892"/>
    </source>
</evidence>
<proteinExistence type="inferred from homology"/>
<evidence type="ECO:0000259" key="10">
    <source>
        <dbReference type="Pfam" id="PF00408"/>
    </source>
</evidence>
<sequence>MDRLLPVFALIALGLAAVFVVDGVQQGSAERIAADVDAARDRAAATVGARLQALHERFQARSEAPEVGAALAADDLEAAAAAFAAGWSEAEVQMLPPDLGAAYAEPEAFGYGRLALLESVLADNAVRSAVVRDGAGARLAMAGPLLLDGSVRAIAYAKLPIDALGFPPGLPGPGYLALRQRAHTVAVAGDAALAPYSEARAVPVGDSGLRVVAAAPAAVSGYLGLGRTSEFVLGGALALAGIALLLGRRRLAARDSSPEAPAPTLAEALERAPVEAPAPAPVAAAPAKPAEQGVALDRGIFRAYDIRGVVGRTLDAGIARAIGQAIGTVMHEQSLREVVVGRDGRLSGPGLSDALIEGLRAAGRDVLDIGLAPTPVVYFGAFHLRAGSCVAITGSHNPADYNGFKIVIGGQTLANEAIEDLFTRIDQQRLHAADAPGSLTRRDVSADYVARIAGDVMLDRPLRVVVDAGSGVAGMIAPQVLETIGAEVDPLYCEVDGSFPHHHPDPGDPKNLVDLIEIVKRQDADLGLAFDGDGDRLGVVTRRGEIIYPDRLLMLFAADVLERNPGAAVIYDVKCTGHLGPHILRSGGSPMMWKTGHSLIKAKMRETGAELAGEMSGHFFFKERWYGFDDGIYAAARLLEIVAAQDRAPEELFDELPTGVATPELKVDTAEGANHAFVERFSEAATFEGARVSTIDGVRADWPDGFGLLRASNTTPILVLRFEGRDEAALARIQDLFRERMLAVDPTLVLPF</sequence>
<dbReference type="InterPro" id="IPR036900">
    <property type="entry name" value="A-D-PHexomutase_C_sf"/>
</dbReference>
<evidence type="ECO:0000313" key="14">
    <source>
        <dbReference type="EMBL" id="MFC4727392.1"/>
    </source>
</evidence>
<dbReference type="SUPFAM" id="SSF53738">
    <property type="entry name" value="Phosphoglucomutase, first 3 domains"/>
    <property type="match status" value="3"/>
</dbReference>
<dbReference type="RefSeq" id="WP_377003407.1">
    <property type="nucleotide sequence ID" value="NZ_JBHSGG010000011.1"/>
</dbReference>
<dbReference type="Pfam" id="PF00408">
    <property type="entry name" value="PGM_PMM_IV"/>
    <property type="match status" value="1"/>
</dbReference>
<keyword evidence="8" id="KW-0460">Magnesium</keyword>
<dbReference type="PRINTS" id="PR00509">
    <property type="entry name" value="PGMPMM"/>
</dbReference>
<evidence type="ECO:0000256" key="7">
    <source>
        <dbReference type="ARBA" id="ARBA00022723"/>
    </source>
</evidence>
<comment type="similarity">
    <text evidence="4">Belongs to the phosphohexose mutase family.</text>
</comment>
<keyword evidence="15" id="KW-1185">Reference proteome</keyword>
<feature type="domain" description="Alpha-D-phosphohexomutase C-terminal" evidence="10">
    <location>
        <begin position="665"/>
        <end position="739"/>
    </location>
</feature>
<keyword evidence="7" id="KW-0479">Metal-binding</keyword>
<dbReference type="CDD" id="cd03089">
    <property type="entry name" value="PMM_PGM"/>
    <property type="match status" value="1"/>
</dbReference>
<dbReference type="Pfam" id="PF02878">
    <property type="entry name" value="PGM_PMM_I"/>
    <property type="match status" value="1"/>
</dbReference>
<organism evidence="14 15">
    <name type="scientific">Coralloluteibacterium thermophilum</name>
    <dbReference type="NCBI Taxonomy" id="2707049"/>
    <lineage>
        <taxon>Bacteria</taxon>
        <taxon>Pseudomonadati</taxon>
        <taxon>Pseudomonadota</taxon>
        <taxon>Gammaproteobacteria</taxon>
        <taxon>Lysobacterales</taxon>
        <taxon>Lysobacteraceae</taxon>
        <taxon>Coralloluteibacterium</taxon>
    </lineage>
</organism>
<dbReference type="Gene3D" id="3.30.310.50">
    <property type="entry name" value="Alpha-D-phosphohexomutase, C-terminal domain"/>
    <property type="match status" value="1"/>
</dbReference>
<accession>A0ABV9NGB0</accession>
<evidence type="ECO:0000256" key="8">
    <source>
        <dbReference type="ARBA" id="ARBA00022842"/>
    </source>
</evidence>
<evidence type="ECO:0000256" key="6">
    <source>
        <dbReference type="ARBA" id="ARBA00022553"/>
    </source>
</evidence>
<feature type="domain" description="Alpha-D-phosphohexomutase alpha/beta/alpha" evidence="13">
    <location>
        <begin position="549"/>
        <end position="657"/>
    </location>
</feature>